<gene>
    <name evidence="2" type="ORF">K458DRAFT_420597</name>
</gene>
<evidence type="ECO:0000313" key="3">
    <source>
        <dbReference type="Proteomes" id="UP000799291"/>
    </source>
</evidence>
<name>A0A6G1IT49_9PLEO</name>
<feature type="domain" description="Glyoxalase/fosfomycin resistance/dioxygenase" evidence="1">
    <location>
        <begin position="20"/>
        <end position="109"/>
    </location>
</feature>
<sequence length="122" mass="13231">MTDKSSAPDGPIFKIYPKNLQKVKIAWMSAGNGVGFEVFEFIEPPHKPAPEFEYNRAGFFHIAVTAPDPDEVVKRAVAEGGKQVGETVAMGPTERALYLSDPWGNVVEVLSCSYEALMANAG</sequence>
<dbReference type="OrthoDB" id="16820at2759"/>
<dbReference type="EMBL" id="MU005591">
    <property type="protein sequence ID" value="KAF2681424.1"/>
    <property type="molecule type" value="Genomic_DNA"/>
</dbReference>
<evidence type="ECO:0000259" key="1">
    <source>
        <dbReference type="Pfam" id="PF00903"/>
    </source>
</evidence>
<dbReference type="Proteomes" id="UP000799291">
    <property type="component" value="Unassembled WGS sequence"/>
</dbReference>
<dbReference type="InterPro" id="IPR029068">
    <property type="entry name" value="Glyas_Bleomycin-R_OHBP_Dase"/>
</dbReference>
<evidence type="ECO:0000313" key="2">
    <source>
        <dbReference type="EMBL" id="KAF2681424.1"/>
    </source>
</evidence>
<keyword evidence="3" id="KW-1185">Reference proteome</keyword>
<accession>A0A6G1IT49</accession>
<dbReference type="SUPFAM" id="SSF54593">
    <property type="entry name" value="Glyoxalase/Bleomycin resistance protein/Dihydroxybiphenyl dioxygenase"/>
    <property type="match status" value="1"/>
</dbReference>
<dbReference type="Gene3D" id="3.10.180.10">
    <property type="entry name" value="2,3-Dihydroxybiphenyl 1,2-Dioxygenase, domain 1"/>
    <property type="match status" value="1"/>
</dbReference>
<organism evidence="2 3">
    <name type="scientific">Lentithecium fluviatile CBS 122367</name>
    <dbReference type="NCBI Taxonomy" id="1168545"/>
    <lineage>
        <taxon>Eukaryota</taxon>
        <taxon>Fungi</taxon>
        <taxon>Dikarya</taxon>
        <taxon>Ascomycota</taxon>
        <taxon>Pezizomycotina</taxon>
        <taxon>Dothideomycetes</taxon>
        <taxon>Pleosporomycetidae</taxon>
        <taxon>Pleosporales</taxon>
        <taxon>Massarineae</taxon>
        <taxon>Lentitheciaceae</taxon>
        <taxon>Lentithecium</taxon>
    </lineage>
</organism>
<dbReference type="AlphaFoldDB" id="A0A6G1IT49"/>
<reference evidence="2" key="1">
    <citation type="journal article" date="2020" name="Stud. Mycol.">
        <title>101 Dothideomycetes genomes: a test case for predicting lifestyles and emergence of pathogens.</title>
        <authorList>
            <person name="Haridas S."/>
            <person name="Albert R."/>
            <person name="Binder M."/>
            <person name="Bloem J."/>
            <person name="Labutti K."/>
            <person name="Salamov A."/>
            <person name="Andreopoulos B."/>
            <person name="Baker S."/>
            <person name="Barry K."/>
            <person name="Bills G."/>
            <person name="Bluhm B."/>
            <person name="Cannon C."/>
            <person name="Castanera R."/>
            <person name="Culley D."/>
            <person name="Daum C."/>
            <person name="Ezra D."/>
            <person name="Gonzalez J."/>
            <person name="Henrissat B."/>
            <person name="Kuo A."/>
            <person name="Liang C."/>
            <person name="Lipzen A."/>
            <person name="Lutzoni F."/>
            <person name="Magnuson J."/>
            <person name="Mondo S."/>
            <person name="Nolan M."/>
            <person name="Ohm R."/>
            <person name="Pangilinan J."/>
            <person name="Park H.-J."/>
            <person name="Ramirez L."/>
            <person name="Alfaro M."/>
            <person name="Sun H."/>
            <person name="Tritt A."/>
            <person name="Yoshinaga Y."/>
            <person name="Zwiers L.-H."/>
            <person name="Turgeon B."/>
            <person name="Goodwin S."/>
            <person name="Spatafora J."/>
            <person name="Crous P."/>
            <person name="Grigoriev I."/>
        </authorList>
    </citation>
    <scope>NUCLEOTIDE SEQUENCE</scope>
    <source>
        <strain evidence="2">CBS 122367</strain>
    </source>
</reference>
<dbReference type="Pfam" id="PF00903">
    <property type="entry name" value="Glyoxalase"/>
    <property type="match status" value="1"/>
</dbReference>
<proteinExistence type="predicted"/>
<protein>
    <recommendedName>
        <fullName evidence="1">Glyoxalase/fosfomycin resistance/dioxygenase domain-containing protein</fullName>
    </recommendedName>
</protein>
<dbReference type="InterPro" id="IPR004360">
    <property type="entry name" value="Glyas_Fos-R_dOase_dom"/>
</dbReference>